<accession>A0ABX2W6G1</accession>
<proteinExistence type="predicted"/>
<evidence type="ECO:0000313" key="2">
    <source>
        <dbReference type="Proteomes" id="UP000078407"/>
    </source>
</evidence>
<dbReference type="Proteomes" id="UP000078407">
    <property type="component" value="Unassembled WGS sequence"/>
</dbReference>
<name>A0ABX2W6G1_9ENTR</name>
<organism evidence="1 2">
    <name type="scientific">Buttiauxella ferragutiae ATCC 51602</name>
    <dbReference type="NCBI Taxonomy" id="1354252"/>
    <lineage>
        <taxon>Bacteria</taxon>
        <taxon>Pseudomonadati</taxon>
        <taxon>Pseudomonadota</taxon>
        <taxon>Gammaproteobacteria</taxon>
        <taxon>Enterobacterales</taxon>
        <taxon>Enterobacteriaceae</taxon>
        <taxon>Buttiauxella</taxon>
    </lineage>
</organism>
<protein>
    <submittedName>
        <fullName evidence="1">Transposase</fullName>
    </submittedName>
</protein>
<evidence type="ECO:0000313" key="1">
    <source>
        <dbReference type="EMBL" id="OAT26482.1"/>
    </source>
</evidence>
<comment type="caution">
    <text evidence="1">The sequence shown here is derived from an EMBL/GenBank/DDBJ whole genome shotgun (WGS) entry which is preliminary data.</text>
</comment>
<gene>
    <name evidence="1" type="ORF">M976_02903</name>
</gene>
<dbReference type="Gene3D" id="1.10.443.10">
    <property type="entry name" value="Intergrase catalytic core"/>
    <property type="match status" value="1"/>
</dbReference>
<dbReference type="EMBL" id="LXEQ01000046">
    <property type="protein sequence ID" value="OAT26482.1"/>
    <property type="molecule type" value="Genomic_DNA"/>
</dbReference>
<reference evidence="1 2" key="1">
    <citation type="submission" date="2016-04" db="EMBL/GenBank/DDBJ databases">
        <title>ATOL: Assembling a taxonomically balanced genome-scale reconstruction of the evolutionary history of the Enterobacteriaceae.</title>
        <authorList>
            <person name="Plunkett G.III."/>
            <person name="Neeno-Eckwall E.C."/>
            <person name="Glasner J.D."/>
            <person name="Perna N.T."/>
        </authorList>
    </citation>
    <scope>NUCLEOTIDE SEQUENCE [LARGE SCALE GENOMIC DNA]</scope>
    <source>
        <strain evidence="1 2">ATCC 51602</strain>
    </source>
</reference>
<dbReference type="InterPro" id="IPR013762">
    <property type="entry name" value="Integrase-like_cat_sf"/>
</dbReference>
<sequence>MYEAERGKEFTQKLLGHKNQKMTEKYLDSRKKEFMLL</sequence>
<keyword evidence="2" id="KW-1185">Reference proteome</keyword>